<dbReference type="SUPFAM" id="SSF52266">
    <property type="entry name" value="SGNH hydrolase"/>
    <property type="match status" value="1"/>
</dbReference>
<accession>A0A383B997</accession>
<name>A0A383B997_9ZZZZ</name>
<reference evidence="1" key="1">
    <citation type="submission" date="2018-05" db="EMBL/GenBank/DDBJ databases">
        <authorList>
            <person name="Lanie J.A."/>
            <person name="Ng W.-L."/>
            <person name="Kazmierczak K.M."/>
            <person name="Andrzejewski T.M."/>
            <person name="Davidsen T.M."/>
            <person name="Wayne K.J."/>
            <person name="Tettelin H."/>
            <person name="Glass J.I."/>
            <person name="Rusch D."/>
            <person name="Podicherti R."/>
            <person name="Tsui H.-C.T."/>
            <person name="Winkler M.E."/>
        </authorList>
    </citation>
    <scope>NUCLEOTIDE SEQUENCE</scope>
</reference>
<protein>
    <recommendedName>
        <fullName evidence="2">SGNH hydrolase-type esterase domain-containing protein</fullName>
    </recommendedName>
</protein>
<organism evidence="1">
    <name type="scientific">marine metagenome</name>
    <dbReference type="NCBI Taxonomy" id="408172"/>
    <lineage>
        <taxon>unclassified sequences</taxon>
        <taxon>metagenomes</taxon>
        <taxon>ecological metagenomes</taxon>
    </lineage>
</organism>
<dbReference type="EMBL" id="UINC01198648">
    <property type="protein sequence ID" value="SVE16707.1"/>
    <property type="molecule type" value="Genomic_DNA"/>
</dbReference>
<dbReference type="Gene3D" id="3.40.50.1110">
    <property type="entry name" value="SGNH hydrolase"/>
    <property type="match status" value="1"/>
</dbReference>
<evidence type="ECO:0008006" key="2">
    <source>
        <dbReference type="Google" id="ProtNLM"/>
    </source>
</evidence>
<dbReference type="AlphaFoldDB" id="A0A383B997"/>
<sequence>MPFGVNFEKECSVDPLPGAPPNMQRYGLMYNEIHQNIDPEDDLTYDLNNHGFRCRPFEDIDYNKQQILVLGCSYTFGIGLKQDQLWHDHLRSAFSDETSQIWNLGIPGYSNDAIVRLTWRFLEYIRPAIIFIQWSHFHRREYVREDNTLWRILTNHPRFWNDGSS</sequence>
<dbReference type="InterPro" id="IPR036514">
    <property type="entry name" value="SGNH_hydro_sf"/>
</dbReference>
<proteinExistence type="predicted"/>
<gene>
    <name evidence="1" type="ORF">METZ01_LOCUS469561</name>
</gene>
<feature type="non-terminal residue" evidence="1">
    <location>
        <position position="165"/>
    </location>
</feature>
<evidence type="ECO:0000313" key="1">
    <source>
        <dbReference type="EMBL" id="SVE16707.1"/>
    </source>
</evidence>